<dbReference type="PANTHER" id="PTHR12983">
    <property type="entry name" value="RING FINGER 10 FAMILY MEMBER"/>
    <property type="match status" value="1"/>
</dbReference>
<dbReference type="KEGG" id="ccp:CHC_T00004695001"/>
<feature type="compositionally biased region" description="Polar residues" evidence="3">
    <location>
        <begin position="413"/>
        <end position="423"/>
    </location>
</feature>
<keyword evidence="5" id="KW-1185">Reference proteome</keyword>
<dbReference type="GeneID" id="17323903"/>
<evidence type="ECO:0000313" key="4">
    <source>
        <dbReference type="EMBL" id="CDF36371.1"/>
    </source>
</evidence>
<dbReference type="GO" id="GO:0045944">
    <property type="term" value="P:positive regulation of transcription by RNA polymerase II"/>
    <property type="evidence" value="ECO:0007669"/>
    <property type="project" value="TreeGrafter"/>
</dbReference>
<keyword evidence="2" id="KW-0963">Cytoplasm</keyword>
<dbReference type="RefSeq" id="XP_005716190.1">
    <property type="nucleotide sequence ID" value="XM_005716133.1"/>
</dbReference>
<sequence length="451" mass="49528">MCSMSVSRGDLRMCAFSGGGNVQVAAPFEMALVARERGSCIVRELQDPPVVPKVTEEGMYARLGVADERFFISLIDDELARLAAVSTDDPAVAAVVAVAVEDVQERRAEVLTRRHMRSTVEMGEPQRGETRLFYQAKDTQNVFLHPVNHRCLSAEFCAEFANAPPRVRGVVLQLERYTMDDALRRKYRFLDHLPDGCEFAFVELDINHLLSPKTLELHGAELKARKTSRKRKQTKDRRESIRIERKKTESLHSYFCSEGRSLTRRPQSPEKIDSQDIKSFPALRVVPKAPVQQHGEELTPPVLDHMLHENDLAAAPISVASGGASASASASTHDASEVSSYSSVTSKMGLFPSLGRSMAESPPDRAAFPTLADANMASSPEQGGGPSAWFPRPPPSAQQQRDVPAAIGCGSEAAQSDTVQQQALHAGTPRRGKRSHRKTTIMSNASVAYRR</sequence>
<reference evidence="5" key="1">
    <citation type="journal article" date="2013" name="Proc. Natl. Acad. Sci. U.S.A.">
        <title>Genome structure and metabolic features in the red seaweed Chondrus crispus shed light on evolution of the Archaeplastida.</title>
        <authorList>
            <person name="Collen J."/>
            <person name="Porcel B."/>
            <person name="Carre W."/>
            <person name="Ball S.G."/>
            <person name="Chaparro C."/>
            <person name="Tonon T."/>
            <person name="Barbeyron T."/>
            <person name="Michel G."/>
            <person name="Noel B."/>
            <person name="Valentin K."/>
            <person name="Elias M."/>
            <person name="Artiguenave F."/>
            <person name="Arun A."/>
            <person name="Aury J.M."/>
            <person name="Barbosa-Neto J.F."/>
            <person name="Bothwell J.H."/>
            <person name="Bouget F.Y."/>
            <person name="Brillet L."/>
            <person name="Cabello-Hurtado F."/>
            <person name="Capella-Gutierrez S."/>
            <person name="Charrier B."/>
            <person name="Cladiere L."/>
            <person name="Cock J.M."/>
            <person name="Coelho S.M."/>
            <person name="Colleoni C."/>
            <person name="Czjzek M."/>
            <person name="Da Silva C."/>
            <person name="Delage L."/>
            <person name="Denoeud F."/>
            <person name="Deschamps P."/>
            <person name="Dittami S.M."/>
            <person name="Gabaldon T."/>
            <person name="Gachon C.M."/>
            <person name="Groisillier A."/>
            <person name="Herve C."/>
            <person name="Jabbari K."/>
            <person name="Katinka M."/>
            <person name="Kloareg B."/>
            <person name="Kowalczyk N."/>
            <person name="Labadie K."/>
            <person name="Leblanc C."/>
            <person name="Lopez P.J."/>
            <person name="McLachlan D.H."/>
            <person name="Meslet-Cladiere L."/>
            <person name="Moustafa A."/>
            <person name="Nehr Z."/>
            <person name="Nyvall Collen P."/>
            <person name="Panaud O."/>
            <person name="Partensky F."/>
            <person name="Poulain J."/>
            <person name="Rensing S.A."/>
            <person name="Rousvoal S."/>
            <person name="Samson G."/>
            <person name="Symeonidi A."/>
            <person name="Weissenbach J."/>
            <person name="Zambounis A."/>
            <person name="Wincker P."/>
            <person name="Boyen C."/>
        </authorList>
    </citation>
    <scope>NUCLEOTIDE SEQUENCE [LARGE SCALE GENOMIC DNA]</scope>
    <source>
        <strain evidence="5">cv. Stackhouse</strain>
    </source>
</reference>
<dbReference type="GO" id="GO:0000976">
    <property type="term" value="F:transcription cis-regulatory region binding"/>
    <property type="evidence" value="ECO:0007669"/>
    <property type="project" value="TreeGrafter"/>
</dbReference>
<accession>R7QFY7</accession>
<gene>
    <name evidence="4" type="ORF">CHC_T00004695001</name>
</gene>
<dbReference type="EMBL" id="HG001774">
    <property type="protein sequence ID" value="CDF36371.1"/>
    <property type="molecule type" value="Genomic_DNA"/>
</dbReference>
<evidence type="ECO:0000256" key="2">
    <source>
        <dbReference type="ARBA" id="ARBA00022490"/>
    </source>
</evidence>
<feature type="region of interest" description="Disordered" evidence="3">
    <location>
        <begin position="375"/>
        <end position="451"/>
    </location>
</feature>
<dbReference type="AlphaFoldDB" id="R7QFY7"/>
<comment type="subcellular location">
    <subcellularLocation>
        <location evidence="1">Cytoplasm</location>
    </subcellularLocation>
</comment>
<evidence type="ECO:0000256" key="1">
    <source>
        <dbReference type="ARBA" id="ARBA00004496"/>
    </source>
</evidence>
<organism evidence="4 5">
    <name type="scientific">Chondrus crispus</name>
    <name type="common">Carrageen Irish moss</name>
    <name type="synonym">Polymorpha crispa</name>
    <dbReference type="NCBI Taxonomy" id="2769"/>
    <lineage>
        <taxon>Eukaryota</taxon>
        <taxon>Rhodophyta</taxon>
        <taxon>Florideophyceae</taxon>
        <taxon>Rhodymeniophycidae</taxon>
        <taxon>Gigartinales</taxon>
        <taxon>Gigartinaceae</taxon>
        <taxon>Chondrus</taxon>
    </lineage>
</organism>
<name>R7QFY7_CHOCR</name>
<feature type="compositionally biased region" description="Polar residues" evidence="3">
    <location>
        <begin position="440"/>
        <end position="451"/>
    </location>
</feature>
<proteinExistence type="predicted"/>
<evidence type="ECO:0000313" key="5">
    <source>
        <dbReference type="Proteomes" id="UP000012073"/>
    </source>
</evidence>
<dbReference type="InterPro" id="IPR039739">
    <property type="entry name" value="MAG2/RNF10"/>
</dbReference>
<dbReference type="GO" id="GO:0005737">
    <property type="term" value="C:cytoplasm"/>
    <property type="evidence" value="ECO:0007669"/>
    <property type="project" value="UniProtKB-SubCell"/>
</dbReference>
<feature type="compositionally biased region" description="Basic residues" evidence="3">
    <location>
        <begin position="428"/>
        <end position="439"/>
    </location>
</feature>
<dbReference type="Gramene" id="CDF36371">
    <property type="protein sequence ID" value="CDF36371"/>
    <property type="gene ID" value="CHC_T00004695001"/>
</dbReference>
<protein>
    <submittedName>
        <fullName evidence="4">Uncharacterized protein</fullName>
    </submittedName>
</protein>
<dbReference type="OrthoDB" id="302966at2759"/>
<evidence type="ECO:0000256" key="3">
    <source>
        <dbReference type="SAM" id="MobiDB-lite"/>
    </source>
</evidence>
<dbReference type="Proteomes" id="UP000012073">
    <property type="component" value="Unassembled WGS sequence"/>
</dbReference>
<dbReference type="PANTHER" id="PTHR12983:SF9">
    <property type="entry name" value="E3 UBIQUITIN-PROTEIN LIGASE RNF10"/>
    <property type="match status" value="1"/>
</dbReference>